<protein>
    <recommendedName>
        <fullName evidence="9">GOLD domain-containing protein</fullName>
    </recommendedName>
</protein>
<evidence type="ECO:0000256" key="5">
    <source>
        <dbReference type="ARBA" id="ARBA00022989"/>
    </source>
</evidence>
<evidence type="ECO:0000313" key="10">
    <source>
        <dbReference type="EMBL" id="KAK9741100.1"/>
    </source>
</evidence>
<keyword evidence="5 8" id="KW-1133">Transmembrane helix</keyword>
<feature type="transmembrane region" description="Helical" evidence="8">
    <location>
        <begin position="186"/>
        <end position="208"/>
    </location>
</feature>
<gene>
    <name evidence="10" type="ORF">RND81_03G081500</name>
</gene>
<dbReference type="InterPro" id="IPR009038">
    <property type="entry name" value="GOLD_dom"/>
</dbReference>
<accession>A0AAW1LYX5</accession>
<keyword evidence="4" id="KW-0732">Signal</keyword>
<evidence type="ECO:0000256" key="1">
    <source>
        <dbReference type="ARBA" id="ARBA00004479"/>
    </source>
</evidence>
<comment type="caution">
    <text evidence="10">The sequence shown here is derived from an EMBL/GenBank/DDBJ whole genome shotgun (WGS) entry which is preliminary data.</text>
</comment>
<dbReference type="GO" id="GO:0016020">
    <property type="term" value="C:membrane"/>
    <property type="evidence" value="ECO:0007669"/>
    <property type="project" value="UniProtKB-SubCell"/>
</dbReference>
<dbReference type="InterPro" id="IPR015720">
    <property type="entry name" value="Emp24-like"/>
</dbReference>
<organism evidence="10 11">
    <name type="scientific">Saponaria officinalis</name>
    <name type="common">Common soapwort</name>
    <name type="synonym">Lychnis saponaria</name>
    <dbReference type="NCBI Taxonomy" id="3572"/>
    <lineage>
        <taxon>Eukaryota</taxon>
        <taxon>Viridiplantae</taxon>
        <taxon>Streptophyta</taxon>
        <taxon>Embryophyta</taxon>
        <taxon>Tracheophyta</taxon>
        <taxon>Spermatophyta</taxon>
        <taxon>Magnoliopsida</taxon>
        <taxon>eudicotyledons</taxon>
        <taxon>Gunneridae</taxon>
        <taxon>Pentapetalae</taxon>
        <taxon>Caryophyllales</taxon>
        <taxon>Caryophyllaceae</taxon>
        <taxon>Caryophylleae</taxon>
        <taxon>Saponaria</taxon>
    </lineage>
</organism>
<reference evidence="10" key="1">
    <citation type="submission" date="2024-03" db="EMBL/GenBank/DDBJ databases">
        <title>WGS assembly of Saponaria officinalis var. Norfolk2.</title>
        <authorList>
            <person name="Jenkins J."/>
            <person name="Shu S."/>
            <person name="Grimwood J."/>
            <person name="Barry K."/>
            <person name="Goodstein D."/>
            <person name="Schmutz J."/>
            <person name="Leebens-Mack J."/>
            <person name="Osbourn A."/>
        </authorList>
    </citation>
    <scope>NUCLEOTIDE SEQUENCE [LARGE SCALE GENOMIC DNA]</scope>
    <source>
        <strain evidence="10">JIC</strain>
    </source>
</reference>
<dbReference type="Proteomes" id="UP001443914">
    <property type="component" value="Unassembled WGS sequence"/>
</dbReference>
<evidence type="ECO:0000256" key="3">
    <source>
        <dbReference type="ARBA" id="ARBA00022692"/>
    </source>
</evidence>
<evidence type="ECO:0000256" key="4">
    <source>
        <dbReference type="ARBA" id="ARBA00022729"/>
    </source>
</evidence>
<evidence type="ECO:0000256" key="2">
    <source>
        <dbReference type="ARBA" id="ARBA00007104"/>
    </source>
</evidence>
<name>A0AAW1LYX5_SAPOF</name>
<proteinExistence type="inferred from homology"/>
<dbReference type="SMART" id="SM01190">
    <property type="entry name" value="EMP24_GP25L"/>
    <property type="match status" value="1"/>
</dbReference>
<evidence type="ECO:0000313" key="11">
    <source>
        <dbReference type="Proteomes" id="UP001443914"/>
    </source>
</evidence>
<sequence length="218" mass="25299">MQNLKLLLSLNIVIIIIIICLNIPYCDSFRFNLQSGSTKCITEDIKHNSMTVGKYAVVSPADGRPLPASHRITARVTSPRGYNYHYGDVVETGTFAFTAPDTGDYMTCFWAPYHNPPLKFPIDFDWKTGVDAKDWYNVARKGQLDLLDIELRKLYNTVRSIHDEMYYLREREEEMQQLNKSTKSNMAILSFFLIIIVSSVALMQLWHLKEYFERKKLL</sequence>
<dbReference type="PROSITE" id="PS50866">
    <property type="entry name" value="GOLD"/>
    <property type="match status" value="1"/>
</dbReference>
<evidence type="ECO:0000256" key="6">
    <source>
        <dbReference type="ARBA" id="ARBA00023136"/>
    </source>
</evidence>
<evidence type="ECO:0000259" key="9">
    <source>
        <dbReference type="PROSITE" id="PS50866"/>
    </source>
</evidence>
<feature type="transmembrane region" description="Helical" evidence="8">
    <location>
        <begin position="6"/>
        <end position="25"/>
    </location>
</feature>
<dbReference type="PANTHER" id="PTHR22811">
    <property type="entry name" value="TRANSMEMBRANE EMP24 DOMAIN-CONTAINING PROTEIN"/>
    <property type="match status" value="1"/>
</dbReference>
<keyword evidence="3 7" id="KW-0812">Transmembrane</keyword>
<comment type="subcellular location">
    <subcellularLocation>
        <location evidence="1 7">Membrane</location>
        <topology evidence="1 7">Single-pass type I membrane protein</topology>
    </subcellularLocation>
</comment>
<keyword evidence="11" id="KW-1185">Reference proteome</keyword>
<evidence type="ECO:0000256" key="7">
    <source>
        <dbReference type="RuleBase" id="RU003827"/>
    </source>
</evidence>
<dbReference type="AlphaFoldDB" id="A0AAW1LYX5"/>
<dbReference type="EMBL" id="JBDFQZ010000003">
    <property type="protein sequence ID" value="KAK9741100.1"/>
    <property type="molecule type" value="Genomic_DNA"/>
</dbReference>
<feature type="domain" description="GOLD" evidence="9">
    <location>
        <begin position="38"/>
        <end position="128"/>
    </location>
</feature>
<dbReference type="Pfam" id="PF01105">
    <property type="entry name" value="EMP24_GP25L"/>
    <property type="match status" value="1"/>
</dbReference>
<comment type="similarity">
    <text evidence="2 7">Belongs to the EMP24/GP25L family.</text>
</comment>
<keyword evidence="6 8" id="KW-0472">Membrane</keyword>
<evidence type="ECO:0000256" key="8">
    <source>
        <dbReference type="SAM" id="Phobius"/>
    </source>
</evidence>